<dbReference type="Proteomes" id="UP000001628">
    <property type="component" value="Unassembled WGS sequence"/>
</dbReference>
<reference evidence="2 3" key="1">
    <citation type="journal article" date="2011" name="PLoS Genet.">
        <title>Comparative genomic analysis of human fungal pathogens causing paracoccidioidomycosis.</title>
        <authorList>
            <person name="Desjardins C.A."/>
            <person name="Champion M.D."/>
            <person name="Holder J.W."/>
            <person name="Muszewska A."/>
            <person name="Goldberg J."/>
            <person name="Bailao A.M."/>
            <person name="Brigido M.M."/>
            <person name="Ferreira M.E."/>
            <person name="Garcia A.M."/>
            <person name="Grynberg M."/>
            <person name="Gujja S."/>
            <person name="Heiman D.I."/>
            <person name="Henn M.R."/>
            <person name="Kodira C.D."/>
            <person name="Leon-Narvaez H."/>
            <person name="Longo L.V."/>
            <person name="Ma L.J."/>
            <person name="Malavazi I."/>
            <person name="Matsuo A.L."/>
            <person name="Morais F.V."/>
            <person name="Pereira M."/>
            <person name="Rodriguez-Brito S."/>
            <person name="Sakthikumar S."/>
            <person name="Salem-Izacc S.M."/>
            <person name="Sykes S.M."/>
            <person name="Teixeira M.M."/>
            <person name="Vallejo M.C."/>
            <person name="Walter M.E."/>
            <person name="Yandava C."/>
            <person name="Young S."/>
            <person name="Zeng Q."/>
            <person name="Zucker J."/>
            <person name="Felipe M.S."/>
            <person name="Goldman G.H."/>
            <person name="Haas B.J."/>
            <person name="McEwen J.G."/>
            <person name="Nino-Vega G."/>
            <person name="Puccia R."/>
            <person name="San-Blas G."/>
            <person name="Soares C.M."/>
            <person name="Birren B.W."/>
            <person name="Cuomo C.A."/>
        </authorList>
    </citation>
    <scope>NUCLEOTIDE SEQUENCE [LARGE SCALE GENOMIC DNA]</scope>
    <source>
        <strain evidence="2 3">Pb18</strain>
    </source>
</reference>
<dbReference type="InParanoid" id="A0A0A0HVF4"/>
<proteinExistence type="predicted"/>
<evidence type="ECO:0000313" key="2">
    <source>
        <dbReference type="EMBL" id="KGM92328.1"/>
    </source>
</evidence>
<organism evidence="2 3">
    <name type="scientific">Paracoccidioides brasiliensis (strain Pb18)</name>
    <dbReference type="NCBI Taxonomy" id="502780"/>
    <lineage>
        <taxon>Eukaryota</taxon>
        <taxon>Fungi</taxon>
        <taxon>Dikarya</taxon>
        <taxon>Ascomycota</taxon>
        <taxon>Pezizomycotina</taxon>
        <taxon>Eurotiomycetes</taxon>
        <taxon>Eurotiomycetidae</taxon>
        <taxon>Onygenales</taxon>
        <taxon>Ajellomycetaceae</taxon>
        <taxon>Paracoccidioides</taxon>
    </lineage>
</organism>
<dbReference type="RefSeq" id="XP_010758984.1">
    <property type="nucleotide sequence ID" value="XM_010760682.1"/>
</dbReference>
<feature type="compositionally biased region" description="Basic and acidic residues" evidence="1">
    <location>
        <begin position="22"/>
        <end position="39"/>
    </location>
</feature>
<keyword evidence="3" id="KW-1185">Reference proteome</keyword>
<feature type="region of interest" description="Disordered" evidence="1">
    <location>
        <begin position="14"/>
        <end position="42"/>
    </location>
</feature>
<evidence type="ECO:0000256" key="1">
    <source>
        <dbReference type="SAM" id="MobiDB-lite"/>
    </source>
</evidence>
<dbReference type="KEGG" id="pbn:PADG_11523"/>
<accession>A0A0A0HVF4</accession>
<name>A0A0A0HVF4_PARBD</name>
<dbReference type="HOGENOM" id="CLU_2886410_0_0_1"/>
<dbReference type="AlphaFoldDB" id="A0A0A0HVF4"/>
<dbReference type="GeneID" id="22587420"/>
<protein>
    <submittedName>
        <fullName evidence="2">Uncharacterized protein</fullName>
    </submittedName>
</protein>
<gene>
    <name evidence="2" type="ORF">PADG_11523</name>
</gene>
<evidence type="ECO:0000313" key="3">
    <source>
        <dbReference type="Proteomes" id="UP000001628"/>
    </source>
</evidence>
<dbReference type="VEuPathDB" id="FungiDB:PADG_11523"/>
<sequence length="63" mass="7232">MLISIFEGMNLTDLPETSQTGKHWEEIRSKRQRQNEQKSDQLAASPVYHVKHVLAAMNIVLGR</sequence>
<dbReference type="EMBL" id="KN275959">
    <property type="protein sequence ID" value="KGM92328.1"/>
    <property type="molecule type" value="Genomic_DNA"/>
</dbReference>